<dbReference type="Pfam" id="PF00534">
    <property type="entry name" value="Glycos_transf_1"/>
    <property type="match status" value="1"/>
</dbReference>
<keyword evidence="3" id="KW-0328">Glycosyltransferase</keyword>
<evidence type="ECO:0000256" key="1">
    <source>
        <dbReference type="ARBA" id="ARBA00022679"/>
    </source>
</evidence>
<dbReference type="EC" id="2.4.1.57" evidence="3"/>
<dbReference type="GO" id="GO:0009103">
    <property type="term" value="P:lipopolysaccharide biosynthetic process"/>
    <property type="evidence" value="ECO:0007669"/>
    <property type="project" value="TreeGrafter"/>
</dbReference>
<dbReference type="CDD" id="cd03801">
    <property type="entry name" value="GT4_PimA-like"/>
    <property type="match status" value="1"/>
</dbReference>
<reference evidence="4" key="1">
    <citation type="submission" date="2015-07" db="EMBL/GenBank/DDBJ databases">
        <title>Draft Genome Sequence of Roseovarius tolerans EL-164, a producer of N-Acylated Alanine Methyl Esters (NAMEs).</title>
        <authorList>
            <person name="Voget S."/>
            <person name="Bruns H."/>
            <person name="Wagner-Doebler I."/>
            <person name="Schulz S."/>
            <person name="Daniel R."/>
        </authorList>
    </citation>
    <scope>NUCLEOTIDE SEQUENCE [LARGE SCALE GENOMIC DNA]</scope>
    <source>
        <strain evidence="4">EL-164</strain>
    </source>
</reference>
<dbReference type="Proteomes" id="UP000037046">
    <property type="component" value="Unassembled WGS sequence"/>
</dbReference>
<name>A0A0L6CR77_9RHOB</name>
<dbReference type="STRING" id="74031.SAMN04488077_10715"/>
<dbReference type="PANTHER" id="PTHR46401:SF2">
    <property type="entry name" value="GLYCOSYLTRANSFERASE WBBK-RELATED"/>
    <property type="match status" value="1"/>
</dbReference>
<comment type="caution">
    <text evidence="3">The sequence shown here is derived from an EMBL/GenBank/DDBJ whole genome shotgun (WGS) entry which is preliminary data.</text>
</comment>
<sequence>MTAPRAMAFAVPGDIETVTGGYLYDRRLADALVASGIDLHHLTLGDSFPHPTARDMADALAQLDRLPASCPALVDGLAFGALDTGRLSKVRAPLVALVHHPLALEPGLETAQAREMAAREMANLALARHIVVTSPHIARLLETEYGVAHDRIGIAKPGFVRNPDAEPRRAATPPLILSVGLLARRKGHDILMRALAQITDLDWQSVIVGRKHEPDTVRNLRELREDLGLAARVHLTGEISQTRLDALYREASLFALATRYEGYGIVFDEAMGHALPIVSTRAGATPDTVPQAASLLVPPDDVDAFADALRRLLGDPCLRKACSEAARDAAARLGGWSHAAEVVSAALFGPIVANADVPK</sequence>
<evidence type="ECO:0000313" key="3">
    <source>
        <dbReference type="EMBL" id="KNX40267.1"/>
    </source>
</evidence>
<dbReference type="RefSeq" id="WP_050664047.1">
    <property type="nucleotide sequence ID" value="NZ_CP118494.1"/>
</dbReference>
<keyword evidence="4" id="KW-1185">Reference proteome</keyword>
<keyword evidence="1 3" id="KW-0808">Transferase</keyword>
<dbReference type="PATRIC" id="fig|74031.6.peg.3272"/>
<dbReference type="InterPro" id="IPR001296">
    <property type="entry name" value="Glyco_trans_1"/>
</dbReference>
<dbReference type="PANTHER" id="PTHR46401">
    <property type="entry name" value="GLYCOSYLTRANSFERASE WBBK-RELATED"/>
    <property type="match status" value="1"/>
</dbReference>
<dbReference type="GO" id="GO:0016757">
    <property type="term" value="F:glycosyltransferase activity"/>
    <property type="evidence" value="ECO:0007669"/>
    <property type="project" value="UniProtKB-KW"/>
</dbReference>
<proteinExistence type="predicted"/>
<gene>
    <name evidence="3" type="primary">pimB</name>
    <name evidence="3" type="ORF">ROTO_32030</name>
</gene>
<accession>A0A0L6CR77</accession>
<protein>
    <submittedName>
        <fullName evidence="3">GDP-mannose-dependent alpha-(1-6)-phosphatidylinositol monomannoside mannosyltransferase</fullName>
        <ecNumber evidence="3">2.4.1.57</ecNumber>
    </submittedName>
</protein>
<evidence type="ECO:0000313" key="4">
    <source>
        <dbReference type="Proteomes" id="UP000037046"/>
    </source>
</evidence>
<organism evidence="3 4">
    <name type="scientific">Roseovarius tolerans</name>
    <dbReference type="NCBI Taxonomy" id="74031"/>
    <lineage>
        <taxon>Bacteria</taxon>
        <taxon>Pseudomonadati</taxon>
        <taxon>Pseudomonadota</taxon>
        <taxon>Alphaproteobacteria</taxon>
        <taxon>Rhodobacterales</taxon>
        <taxon>Roseobacteraceae</taxon>
        <taxon>Roseovarius</taxon>
    </lineage>
</organism>
<dbReference type="SUPFAM" id="SSF53756">
    <property type="entry name" value="UDP-Glycosyltransferase/glycogen phosphorylase"/>
    <property type="match status" value="1"/>
</dbReference>
<dbReference type="EMBL" id="LGVV01000060">
    <property type="protein sequence ID" value="KNX40267.1"/>
    <property type="molecule type" value="Genomic_DNA"/>
</dbReference>
<dbReference type="AlphaFoldDB" id="A0A0L6CR77"/>
<evidence type="ECO:0000259" key="2">
    <source>
        <dbReference type="Pfam" id="PF00534"/>
    </source>
</evidence>
<dbReference type="Gene3D" id="3.40.50.2000">
    <property type="entry name" value="Glycogen Phosphorylase B"/>
    <property type="match status" value="2"/>
</dbReference>
<feature type="domain" description="Glycosyl transferase family 1" evidence="2">
    <location>
        <begin position="168"/>
        <end position="328"/>
    </location>
</feature>